<dbReference type="Pfam" id="PF00206">
    <property type="entry name" value="Lyase_1"/>
    <property type="match status" value="1"/>
</dbReference>
<dbReference type="InterPro" id="IPR008948">
    <property type="entry name" value="L-Aspartase-like"/>
</dbReference>
<evidence type="ECO:0000256" key="2">
    <source>
        <dbReference type="ARBA" id="ARBA00034772"/>
    </source>
</evidence>
<organism evidence="4 5">
    <name type="scientific">Corynebacterium doosanense CAU 212 = DSM 45436</name>
    <dbReference type="NCBI Taxonomy" id="558173"/>
    <lineage>
        <taxon>Bacteria</taxon>
        <taxon>Bacillati</taxon>
        <taxon>Actinomycetota</taxon>
        <taxon>Actinomycetes</taxon>
        <taxon>Mycobacteriales</taxon>
        <taxon>Corynebacteriaceae</taxon>
        <taxon>Corynebacterium</taxon>
    </lineage>
</organism>
<dbReference type="PROSITE" id="PS00163">
    <property type="entry name" value="FUMARATE_LYASES"/>
    <property type="match status" value="1"/>
</dbReference>
<reference evidence="4 5" key="1">
    <citation type="submission" date="2013-09" db="EMBL/GenBank/DDBJ databases">
        <title>Complete genome sequence of Corynebacterium doosanense CAU 212(T) (=DSM 45436(T)), isolated from activated sludge.</title>
        <authorList>
            <person name="Schaffert L."/>
            <person name="Albersmeier A."/>
            <person name="Kalinowski J."/>
            <person name="Ruckert C."/>
        </authorList>
    </citation>
    <scope>NUCLEOTIDE SEQUENCE [LARGE SCALE GENOMIC DNA]</scope>
    <source>
        <strain evidence="4 5">CAU 212</strain>
    </source>
</reference>
<dbReference type="GO" id="GO:0016829">
    <property type="term" value="F:lyase activity"/>
    <property type="evidence" value="ECO:0007669"/>
    <property type="project" value="UniProtKB-KW"/>
</dbReference>
<dbReference type="PRINTS" id="PR00149">
    <property type="entry name" value="FUMRATELYASE"/>
</dbReference>
<dbReference type="AlphaFoldDB" id="A0A097IHR4"/>
<dbReference type="HOGENOM" id="CLU_030949_3_2_11"/>
<evidence type="ECO:0000313" key="5">
    <source>
        <dbReference type="Proteomes" id="UP000029914"/>
    </source>
</evidence>
<accession>A0A097IHR4</accession>
<dbReference type="PANTHER" id="PTHR43172">
    <property type="entry name" value="ADENYLOSUCCINATE LYASE"/>
    <property type="match status" value="1"/>
</dbReference>
<dbReference type="GO" id="GO:0016853">
    <property type="term" value="F:isomerase activity"/>
    <property type="evidence" value="ECO:0007669"/>
    <property type="project" value="UniProtKB-KW"/>
</dbReference>
<evidence type="ECO:0000256" key="1">
    <source>
        <dbReference type="ARBA" id="ARBA00023239"/>
    </source>
</evidence>
<dbReference type="InterPro" id="IPR020557">
    <property type="entry name" value="Fumarate_lyase_CS"/>
</dbReference>
<evidence type="ECO:0000313" key="4">
    <source>
        <dbReference type="EMBL" id="AIT61668.1"/>
    </source>
</evidence>
<dbReference type="eggNOG" id="COG0015">
    <property type="taxonomic scope" value="Bacteria"/>
</dbReference>
<dbReference type="InterPro" id="IPR000362">
    <property type="entry name" value="Fumarate_lyase_fam"/>
</dbReference>
<name>A0A097IHR4_9CORY</name>
<comment type="similarity">
    <text evidence="2">Belongs to the class-II fumarase/aspartase family.</text>
</comment>
<protein>
    <submittedName>
        <fullName evidence="4">3-carboxy-cis,cis-muconate cycloisomerase</fullName>
    </submittedName>
</protein>
<dbReference type="OrthoDB" id="9768878at2"/>
<sequence>MTYSRNTYSDLAAGSPSALGPLSDEFFLRSIVRFEDALARAAAETGAIDAAHTGELSRLFGDYGDNHLDVEEISRASAAGANPAIPIVKQLKARAKESGIDARGIHLGATSQDAVDTALVLCLRTYGAELREDAGELTAVLVNLARQHRDTPMIARTLGQQATPTTFGLIAAGWANAINAAAERLAAEILGLPVQYAGASGTMAAAGSRGLQLHDALAAELGLRSNPVVWHTDRAPLVRLAAALAKLAGQCRKVAEDVIFLSATEVGELQEASPGGSSAMPHKANPAAAVAAAGYARRAPGYAATMFASMDVQLQRGIGSWHAEWQTIRDLAAVTASAVARLHASLDGIKVNTGAMRTNLAATNGAILADSLPASVSGDEIAAALAEGRFDVLLRDHGVDPDPAVHTGRAGELTDRLLETMRSTE</sequence>
<dbReference type="KEGG" id="cdo:CDOO_10600"/>
<dbReference type="InterPro" id="IPR022761">
    <property type="entry name" value="Fumarate_lyase_N"/>
</dbReference>
<keyword evidence="4" id="KW-0413">Isomerase</keyword>
<dbReference type="SUPFAM" id="SSF48557">
    <property type="entry name" value="L-aspartase-like"/>
    <property type="match status" value="1"/>
</dbReference>
<dbReference type="STRING" id="558173.CDOO_10600"/>
<dbReference type="EMBL" id="CP006764">
    <property type="protein sequence ID" value="AIT61668.1"/>
    <property type="molecule type" value="Genomic_DNA"/>
</dbReference>
<evidence type="ECO:0000259" key="3">
    <source>
        <dbReference type="Pfam" id="PF00206"/>
    </source>
</evidence>
<dbReference type="PANTHER" id="PTHR43172:SF2">
    <property type="entry name" value="ADENYLOSUCCINATE LYASE C-TERMINAL DOMAIN-CONTAINING PROTEIN"/>
    <property type="match status" value="1"/>
</dbReference>
<gene>
    <name evidence="4" type="ORF">CDOO_10600</name>
</gene>
<dbReference type="Gene3D" id="1.20.200.10">
    <property type="entry name" value="Fumarase/aspartase (Central domain)"/>
    <property type="match status" value="1"/>
</dbReference>
<feature type="domain" description="Fumarate lyase N-terminal" evidence="3">
    <location>
        <begin position="34"/>
        <end position="301"/>
    </location>
</feature>
<keyword evidence="1" id="KW-0456">Lyase</keyword>
<dbReference type="Proteomes" id="UP000029914">
    <property type="component" value="Chromosome"/>
</dbReference>
<keyword evidence="5" id="KW-1185">Reference proteome</keyword>
<proteinExistence type="inferred from homology"/>
<dbReference type="RefSeq" id="WP_018020636.1">
    <property type="nucleotide sequence ID" value="NZ_AQUX01000001.1"/>
</dbReference>